<feature type="transmembrane region" description="Helical" evidence="1">
    <location>
        <begin position="21"/>
        <end position="43"/>
    </location>
</feature>
<protein>
    <submittedName>
        <fullName evidence="2">Uncharacterized protein</fullName>
    </submittedName>
</protein>
<accession>G5SLL3</accession>
<dbReference type="Proteomes" id="UP000003598">
    <property type="component" value="Unassembled WGS sequence"/>
</dbReference>
<keyword evidence="1" id="KW-0812">Transmembrane</keyword>
<keyword evidence="1" id="KW-0472">Membrane</keyword>
<name>G5SLL3_9BACT</name>
<keyword evidence="3" id="KW-1185">Reference proteome</keyword>
<evidence type="ECO:0000256" key="1">
    <source>
        <dbReference type="SAM" id="Phobius"/>
    </source>
</evidence>
<dbReference type="STRING" id="762968.HMPREF9441_00232"/>
<dbReference type="EMBL" id="AFFY01000003">
    <property type="protein sequence ID" value="EHH01779.1"/>
    <property type="molecule type" value="Genomic_DNA"/>
</dbReference>
<gene>
    <name evidence="2" type="ORF">HMPREF9441_00232</name>
</gene>
<evidence type="ECO:0000313" key="2">
    <source>
        <dbReference type="EMBL" id="EHH01779.1"/>
    </source>
</evidence>
<organism evidence="2 3">
    <name type="scientific">Paraprevotella clara YIT 11840</name>
    <dbReference type="NCBI Taxonomy" id="762968"/>
    <lineage>
        <taxon>Bacteria</taxon>
        <taxon>Pseudomonadati</taxon>
        <taxon>Bacteroidota</taxon>
        <taxon>Bacteroidia</taxon>
        <taxon>Bacteroidales</taxon>
        <taxon>Prevotellaceae</taxon>
        <taxon>Paraprevotella</taxon>
    </lineage>
</organism>
<comment type="caution">
    <text evidence="2">The sequence shown here is derived from an EMBL/GenBank/DDBJ whole genome shotgun (WGS) entry which is preliminary data.</text>
</comment>
<dbReference type="AlphaFoldDB" id="G5SLL3"/>
<keyword evidence="1" id="KW-1133">Transmembrane helix</keyword>
<evidence type="ECO:0000313" key="3">
    <source>
        <dbReference type="Proteomes" id="UP000003598"/>
    </source>
</evidence>
<proteinExistence type="predicted"/>
<reference evidence="2 3" key="1">
    <citation type="submission" date="2011-03" db="EMBL/GenBank/DDBJ databases">
        <authorList>
            <person name="Weinstock G."/>
            <person name="Sodergren E."/>
            <person name="Clifton S."/>
            <person name="Fulton L."/>
            <person name="Fulton B."/>
            <person name="Courtney L."/>
            <person name="Fronick C."/>
            <person name="Harrison M."/>
            <person name="Strong C."/>
            <person name="Farmer C."/>
            <person name="Delahaunty K."/>
            <person name="Markovic C."/>
            <person name="Hall O."/>
            <person name="Minx P."/>
            <person name="Tomlinson C."/>
            <person name="Mitreva M."/>
            <person name="Hou S."/>
            <person name="Chen J."/>
            <person name="Wollam A."/>
            <person name="Pepin K.H."/>
            <person name="Johnson M."/>
            <person name="Bhonagiri V."/>
            <person name="Zhang X."/>
            <person name="Suruliraj S."/>
            <person name="Warren W."/>
            <person name="Chinwalla A."/>
            <person name="Mardis E.R."/>
            <person name="Wilson R.K."/>
        </authorList>
    </citation>
    <scope>NUCLEOTIDE SEQUENCE [LARGE SCALE GENOMIC DNA]</scope>
    <source>
        <strain evidence="2 3">YIT 11840</strain>
    </source>
</reference>
<sequence>MKDLFVKLWCRGMCPNGRVAIFFIGYLLFLIVYYRFVRIWYFLICENESFKNAIFLFKIYISL</sequence>
<dbReference type="HOGENOM" id="CLU_2881790_0_0_10"/>